<evidence type="ECO:0000256" key="1">
    <source>
        <dbReference type="SAM" id="MobiDB-lite"/>
    </source>
</evidence>
<gene>
    <name evidence="2" type="ORF">CK820_G0044664</name>
</gene>
<comment type="caution">
    <text evidence="2">The sequence shown here is derived from an EMBL/GenBank/DDBJ whole genome shotgun (WGS) entry which is preliminary data.</text>
</comment>
<proteinExistence type="predicted"/>
<reference evidence="2 3" key="1">
    <citation type="submission" date="2017-12" db="EMBL/GenBank/DDBJ databases">
        <title>High-resolution comparative analysis of great ape genomes.</title>
        <authorList>
            <person name="Pollen A."/>
            <person name="Hastie A."/>
            <person name="Hormozdiari F."/>
            <person name="Dougherty M."/>
            <person name="Liu R."/>
            <person name="Chaisson M."/>
            <person name="Hoppe E."/>
            <person name="Hill C."/>
            <person name="Pang A."/>
            <person name="Hillier L."/>
            <person name="Baker C."/>
            <person name="Armstrong J."/>
            <person name="Shendure J."/>
            <person name="Paten B."/>
            <person name="Wilson R."/>
            <person name="Chao H."/>
            <person name="Schneider V."/>
            <person name="Ventura M."/>
            <person name="Kronenberg Z."/>
            <person name="Murali S."/>
            <person name="Gordon D."/>
            <person name="Cantsilieris S."/>
            <person name="Munson K."/>
            <person name="Nelson B."/>
            <person name="Raja A."/>
            <person name="Underwood J."/>
            <person name="Diekhans M."/>
            <person name="Fiddes I."/>
            <person name="Haussler D."/>
            <person name="Eichler E."/>
        </authorList>
    </citation>
    <scope>NUCLEOTIDE SEQUENCE [LARGE SCALE GENOMIC DNA]</scope>
    <source>
        <strain evidence="2">Yerkes chimp pedigree #C0471</strain>
    </source>
</reference>
<evidence type="ECO:0000313" key="3">
    <source>
        <dbReference type="Proteomes" id="UP000236370"/>
    </source>
</evidence>
<sequence length="122" mass="13606">QLKQELGIELHEEVTLPKLRGGLMTIDPSLDKQTVNTYMSQAFQLPESEMPEEGDEKEEAVVEILQTALERLQRGELSPKASRGKPNLTWRSQGSISQIPQKGTHVYSSAGWRSAGQARPLH</sequence>
<evidence type="ECO:0000313" key="2">
    <source>
        <dbReference type="EMBL" id="PNI91158.1"/>
    </source>
</evidence>
<dbReference type="AlphaFoldDB" id="A0A2J8Q4G0"/>
<organism evidence="2 3">
    <name type="scientific">Pan troglodytes</name>
    <name type="common">Chimpanzee</name>
    <dbReference type="NCBI Taxonomy" id="9598"/>
    <lineage>
        <taxon>Eukaryota</taxon>
        <taxon>Metazoa</taxon>
        <taxon>Chordata</taxon>
        <taxon>Craniata</taxon>
        <taxon>Vertebrata</taxon>
        <taxon>Euteleostomi</taxon>
        <taxon>Mammalia</taxon>
        <taxon>Eutheria</taxon>
        <taxon>Euarchontoglires</taxon>
        <taxon>Primates</taxon>
        <taxon>Haplorrhini</taxon>
        <taxon>Catarrhini</taxon>
        <taxon>Hominidae</taxon>
        <taxon>Pan</taxon>
    </lineage>
</organism>
<accession>A0A2J8Q4G0</accession>
<feature type="region of interest" description="Disordered" evidence="1">
    <location>
        <begin position="74"/>
        <end position="122"/>
    </location>
</feature>
<dbReference type="Proteomes" id="UP000236370">
    <property type="component" value="Unassembled WGS sequence"/>
</dbReference>
<protein>
    <submittedName>
        <fullName evidence="2">TSNAXIP1 isoform 1</fullName>
    </submittedName>
</protein>
<name>A0A2J8Q4G0_PANTR</name>
<feature type="compositionally biased region" description="Polar residues" evidence="1">
    <location>
        <begin position="89"/>
        <end position="101"/>
    </location>
</feature>
<feature type="non-terminal residue" evidence="2">
    <location>
        <position position="1"/>
    </location>
</feature>
<dbReference type="EMBL" id="NBAG03000083">
    <property type="protein sequence ID" value="PNI91158.1"/>
    <property type="molecule type" value="Genomic_DNA"/>
</dbReference>